<feature type="compositionally biased region" description="Low complexity" evidence="1">
    <location>
        <begin position="44"/>
        <end position="58"/>
    </location>
</feature>
<accession>A0A9N8PZT4</accession>
<organism evidence="2 3">
    <name type="scientific">Chrysodeixis includens</name>
    <name type="common">Soybean looper</name>
    <name type="synonym">Pseudoplusia includens</name>
    <dbReference type="NCBI Taxonomy" id="689277"/>
    <lineage>
        <taxon>Eukaryota</taxon>
        <taxon>Metazoa</taxon>
        <taxon>Ecdysozoa</taxon>
        <taxon>Arthropoda</taxon>
        <taxon>Hexapoda</taxon>
        <taxon>Insecta</taxon>
        <taxon>Pterygota</taxon>
        <taxon>Neoptera</taxon>
        <taxon>Endopterygota</taxon>
        <taxon>Lepidoptera</taxon>
        <taxon>Glossata</taxon>
        <taxon>Ditrysia</taxon>
        <taxon>Noctuoidea</taxon>
        <taxon>Noctuidae</taxon>
        <taxon>Plusiinae</taxon>
        <taxon>Chrysodeixis</taxon>
    </lineage>
</organism>
<feature type="region of interest" description="Disordered" evidence="1">
    <location>
        <begin position="37"/>
        <end position="68"/>
    </location>
</feature>
<dbReference type="Proteomes" id="UP001154114">
    <property type="component" value="Chromosome 8"/>
</dbReference>
<keyword evidence="3" id="KW-1185">Reference proteome</keyword>
<protein>
    <submittedName>
        <fullName evidence="2">Uncharacterized protein</fullName>
    </submittedName>
</protein>
<name>A0A9N8PZT4_CHRIL</name>
<dbReference type="AlphaFoldDB" id="A0A9N8PZT4"/>
<evidence type="ECO:0000313" key="3">
    <source>
        <dbReference type="Proteomes" id="UP001154114"/>
    </source>
</evidence>
<reference evidence="2" key="1">
    <citation type="submission" date="2021-12" db="EMBL/GenBank/DDBJ databases">
        <authorList>
            <person name="King R."/>
        </authorList>
    </citation>
    <scope>NUCLEOTIDE SEQUENCE</scope>
</reference>
<dbReference type="OrthoDB" id="7493338at2759"/>
<gene>
    <name evidence="2" type="ORF">CINC_LOCUS12634</name>
</gene>
<dbReference type="EMBL" id="LR824011">
    <property type="protein sequence ID" value="CAD0198361.1"/>
    <property type="molecule type" value="Genomic_DNA"/>
</dbReference>
<sequence length="151" mass="16384">MKALVCQRYGDLLGFSPLLVRLELVVVALSVDRSLEARAERSRGSTGTSSASGEVAGSHAQPSARAADHTANTNVNIVGYRATRRPLLLPAPRLRSRENDNSGMVALGVHVQRRAAVLVRASHARAARTTLGSAPSRWHALYTMHSCYRHY</sequence>
<evidence type="ECO:0000313" key="2">
    <source>
        <dbReference type="EMBL" id="CAD0198361.1"/>
    </source>
</evidence>
<evidence type="ECO:0000256" key="1">
    <source>
        <dbReference type="SAM" id="MobiDB-lite"/>
    </source>
</evidence>
<proteinExistence type="predicted"/>